<dbReference type="PROSITE" id="PS51088">
    <property type="entry name" value="TEA_2"/>
    <property type="match status" value="1"/>
</dbReference>
<dbReference type="Pfam" id="PF01285">
    <property type="entry name" value="TEA"/>
    <property type="match status" value="1"/>
</dbReference>
<evidence type="ECO:0000259" key="3">
    <source>
        <dbReference type="PROSITE" id="PS50011"/>
    </source>
</evidence>
<dbReference type="GO" id="GO:0003700">
    <property type="term" value="F:DNA-binding transcription factor activity"/>
    <property type="evidence" value="ECO:0007669"/>
    <property type="project" value="InterPro"/>
</dbReference>
<comment type="similarity">
    <text evidence="1">Belongs to the TEC1 family.</text>
</comment>
<gene>
    <name evidence="5" type="ORF">BXZ70DRAFT_108413</name>
</gene>
<protein>
    <submittedName>
        <fullName evidence="5">Kinase-like domain-containing protein</fullName>
    </submittedName>
</protein>
<dbReference type="PANTHER" id="PTHR44329:SF214">
    <property type="entry name" value="PROTEIN KINASE DOMAIN-CONTAINING PROTEIN"/>
    <property type="match status" value="1"/>
</dbReference>
<accession>A0A8K0URK2</accession>
<comment type="caution">
    <text evidence="5">The sequence shown here is derived from an EMBL/GenBank/DDBJ whole genome shotgun (WGS) entry which is preliminary data.</text>
</comment>
<dbReference type="OrthoDB" id="346907at2759"/>
<dbReference type="InterPro" id="IPR001245">
    <property type="entry name" value="Ser-Thr/Tyr_kinase_cat_dom"/>
</dbReference>
<evidence type="ECO:0000259" key="4">
    <source>
        <dbReference type="PROSITE" id="PS51088"/>
    </source>
</evidence>
<keyword evidence="5" id="KW-0808">Transferase</keyword>
<keyword evidence="5" id="KW-0418">Kinase</keyword>
<dbReference type="SMART" id="SM00426">
    <property type="entry name" value="TEA"/>
    <property type="match status" value="1"/>
</dbReference>
<dbReference type="Gene3D" id="1.10.510.10">
    <property type="entry name" value="Transferase(Phosphotransferase) domain 1"/>
    <property type="match status" value="1"/>
</dbReference>
<proteinExistence type="inferred from homology"/>
<name>A0A8K0URK2_9AGAR</name>
<dbReference type="InterPro" id="IPR051681">
    <property type="entry name" value="Ser/Thr_Kinases-Pseudokinases"/>
</dbReference>
<dbReference type="InterPro" id="IPR011009">
    <property type="entry name" value="Kinase-like_dom_sf"/>
</dbReference>
<dbReference type="InterPro" id="IPR000818">
    <property type="entry name" value="TEA/ATTS_dom"/>
</dbReference>
<evidence type="ECO:0000313" key="6">
    <source>
        <dbReference type="Proteomes" id="UP000813824"/>
    </source>
</evidence>
<evidence type="ECO:0000256" key="1">
    <source>
        <dbReference type="ARBA" id="ARBA00008421"/>
    </source>
</evidence>
<reference evidence="5" key="1">
    <citation type="journal article" date="2021" name="New Phytol.">
        <title>Evolutionary innovations through gain and loss of genes in the ectomycorrhizal Boletales.</title>
        <authorList>
            <person name="Wu G."/>
            <person name="Miyauchi S."/>
            <person name="Morin E."/>
            <person name="Kuo A."/>
            <person name="Drula E."/>
            <person name="Varga T."/>
            <person name="Kohler A."/>
            <person name="Feng B."/>
            <person name="Cao Y."/>
            <person name="Lipzen A."/>
            <person name="Daum C."/>
            <person name="Hundley H."/>
            <person name="Pangilinan J."/>
            <person name="Johnson J."/>
            <person name="Barry K."/>
            <person name="LaButti K."/>
            <person name="Ng V."/>
            <person name="Ahrendt S."/>
            <person name="Min B."/>
            <person name="Choi I.G."/>
            <person name="Park H."/>
            <person name="Plett J.M."/>
            <person name="Magnuson J."/>
            <person name="Spatafora J.W."/>
            <person name="Nagy L.G."/>
            <person name="Henrissat B."/>
            <person name="Grigoriev I.V."/>
            <person name="Yang Z.L."/>
            <person name="Xu J."/>
            <person name="Martin F.M."/>
        </authorList>
    </citation>
    <scope>NUCLEOTIDE SEQUENCE</scope>
    <source>
        <strain evidence="5">KKN 215</strain>
    </source>
</reference>
<evidence type="ECO:0000256" key="2">
    <source>
        <dbReference type="PROSITE-ProRule" id="PRU00505"/>
    </source>
</evidence>
<dbReference type="Proteomes" id="UP000813824">
    <property type="component" value="Unassembled WGS sequence"/>
</dbReference>
<dbReference type="AlphaFoldDB" id="A0A8K0URK2"/>
<dbReference type="Gene3D" id="6.10.20.40">
    <property type="entry name" value="TEA/ATTS domain"/>
    <property type="match status" value="1"/>
</dbReference>
<dbReference type="PANTHER" id="PTHR44329">
    <property type="entry name" value="SERINE/THREONINE-PROTEIN KINASE TNNI3K-RELATED"/>
    <property type="match status" value="1"/>
</dbReference>
<dbReference type="SUPFAM" id="SSF56112">
    <property type="entry name" value="Protein kinase-like (PK-like)"/>
    <property type="match status" value="1"/>
</dbReference>
<feature type="DNA-binding region" description="TEA" evidence="2">
    <location>
        <begin position="408"/>
        <end position="482"/>
    </location>
</feature>
<dbReference type="InterPro" id="IPR038096">
    <property type="entry name" value="TEA/ATTS_sf"/>
</dbReference>
<organism evidence="5 6">
    <name type="scientific">Cristinia sonorae</name>
    <dbReference type="NCBI Taxonomy" id="1940300"/>
    <lineage>
        <taxon>Eukaryota</taxon>
        <taxon>Fungi</taxon>
        <taxon>Dikarya</taxon>
        <taxon>Basidiomycota</taxon>
        <taxon>Agaricomycotina</taxon>
        <taxon>Agaricomycetes</taxon>
        <taxon>Agaricomycetidae</taxon>
        <taxon>Agaricales</taxon>
        <taxon>Pleurotineae</taxon>
        <taxon>Stephanosporaceae</taxon>
        <taxon>Cristinia</taxon>
    </lineage>
</organism>
<feature type="domain" description="TEA" evidence="4">
    <location>
        <begin position="408"/>
        <end position="482"/>
    </location>
</feature>
<dbReference type="InterPro" id="IPR000719">
    <property type="entry name" value="Prot_kinase_dom"/>
</dbReference>
<dbReference type="GO" id="GO:0004674">
    <property type="term" value="F:protein serine/threonine kinase activity"/>
    <property type="evidence" value="ECO:0007669"/>
    <property type="project" value="TreeGrafter"/>
</dbReference>
<sequence>MHTPSTSPDNRTVLSRMDEAELLESPGKAQAALDKIWNHLDRPIPDIATGSLIRNPDPQDDTYREKLRRLSVKIAIHHNILPTSFTLKGVKCTDARPCSAGSFSEVFNGTYSECEVALKRLRVYTMMSVAERKKVEMSFCRESLLWKNLKHKHVVPFLGVANDVFHDTICMVIPWMEKGNLRHQLNNLPGRDDYPSSYSTSVLTLDTWLHQTALGLTYLHDEGIVHGDLHTGNLLVDGAGHVCLSDFGMSVISDATSYNYGSIHGGGASRWCAPELFEPEEFGLTSRRPITQSDIYAFACVAIELYTTKPPFPDLTNYQVPMRVMKGMRPPRPSYPESMTISDELWSLVEDCWLHDFDQRPSALTVAQTLGNIVDKEQAVIADCNNPQFIADNLHLIVSGRKCWRVVKGPRAVVWPPELEAALVKGLELYKPSESHSKRTIGRFPMRNKFISDYIFQGTGKRRSPKQVGSRLQILRDTRTASLAQTSLAPT</sequence>
<keyword evidence="6" id="KW-1185">Reference proteome</keyword>
<dbReference type="Pfam" id="PF07714">
    <property type="entry name" value="PK_Tyr_Ser-Thr"/>
    <property type="match status" value="1"/>
</dbReference>
<evidence type="ECO:0000313" key="5">
    <source>
        <dbReference type="EMBL" id="KAH8101096.1"/>
    </source>
</evidence>
<feature type="domain" description="Protein kinase" evidence="3">
    <location>
        <begin position="92"/>
        <end position="381"/>
    </location>
</feature>
<dbReference type="EMBL" id="JAEVFJ010000013">
    <property type="protein sequence ID" value="KAH8101096.1"/>
    <property type="molecule type" value="Genomic_DNA"/>
</dbReference>
<dbReference type="PROSITE" id="PS50011">
    <property type="entry name" value="PROTEIN_KINASE_DOM"/>
    <property type="match status" value="1"/>
</dbReference>
<dbReference type="GO" id="GO:0005524">
    <property type="term" value="F:ATP binding"/>
    <property type="evidence" value="ECO:0007669"/>
    <property type="project" value="InterPro"/>
</dbReference>